<evidence type="ECO:0000313" key="3">
    <source>
        <dbReference type="Proteomes" id="UP001356427"/>
    </source>
</evidence>
<protein>
    <submittedName>
        <fullName evidence="2">Uncharacterized protein</fullName>
    </submittedName>
</protein>
<dbReference type="EMBL" id="JAGTTL010000009">
    <property type="protein sequence ID" value="KAK6318037.1"/>
    <property type="molecule type" value="Genomic_DNA"/>
</dbReference>
<proteinExistence type="predicted"/>
<reference evidence="2 3" key="1">
    <citation type="submission" date="2021-04" db="EMBL/GenBank/DDBJ databases">
        <authorList>
            <person name="De Guttry C."/>
            <person name="Zahm M."/>
            <person name="Klopp C."/>
            <person name="Cabau C."/>
            <person name="Louis A."/>
            <person name="Berthelot C."/>
            <person name="Parey E."/>
            <person name="Roest Crollius H."/>
            <person name="Montfort J."/>
            <person name="Robinson-Rechavi M."/>
            <person name="Bucao C."/>
            <person name="Bouchez O."/>
            <person name="Gislard M."/>
            <person name="Lluch J."/>
            <person name="Milhes M."/>
            <person name="Lampietro C."/>
            <person name="Lopez Roques C."/>
            <person name="Donnadieu C."/>
            <person name="Braasch I."/>
            <person name="Desvignes T."/>
            <person name="Postlethwait J."/>
            <person name="Bobe J."/>
            <person name="Wedekind C."/>
            <person name="Guiguen Y."/>
        </authorList>
    </citation>
    <scope>NUCLEOTIDE SEQUENCE [LARGE SCALE GENOMIC DNA]</scope>
    <source>
        <strain evidence="2">Cs_M1</strain>
        <tissue evidence="2">Blood</tissue>
    </source>
</reference>
<accession>A0AAN8R8X7</accession>
<organism evidence="2 3">
    <name type="scientific">Coregonus suidteri</name>
    <dbReference type="NCBI Taxonomy" id="861788"/>
    <lineage>
        <taxon>Eukaryota</taxon>
        <taxon>Metazoa</taxon>
        <taxon>Chordata</taxon>
        <taxon>Craniata</taxon>
        <taxon>Vertebrata</taxon>
        <taxon>Euteleostomi</taxon>
        <taxon>Actinopterygii</taxon>
        <taxon>Neopterygii</taxon>
        <taxon>Teleostei</taxon>
        <taxon>Protacanthopterygii</taxon>
        <taxon>Salmoniformes</taxon>
        <taxon>Salmonidae</taxon>
        <taxon>Coregoninae</taxon>
        <taxon>Coregonus</taxon>
    </lineage>
</organism>
<dbReference type="AlphaFoldDB" id="A0AAN8R8X7"/>
<dbReference type="Proteomes" id="UP001356427">
    <property type="component" value="Unassembled WGS sequence"/>
</dbReference>
<feature type="compositionally biased region" description="Acidic residues" evidence="1">
    <location>
        <begin position="134"/>
        <end position="143"/>
    </location>
</feature>
<keyword evidence="3" id="KW-1185">Reference proteome</keyword>
<evidence type="ECO:0000256" key="1">
    <source>
        <dbReference type="SAM" id="MobiDB-lite"/>
    </source>
</evidence>
<name>A0AAN8R8X7_9TELE</name>
<evidence type="ECO:0000313" key="2">
    <source>
        <dbReference type="EMBL" id="KAK6318037.1"/>
    </source>
</evidence>
<comment type="caution">
    <text evidence="2">The sequence shown here is derived from an EMBL/GenBank/DDBJ whole genome shotgun (WGS) entry which is preliminary data.</text>
</comment>
<feature type="region of interest" description="Disordered" evidence="1">
    <location>
        <begin position="45"/>
        <end position="75"/>
    </location>
</feature>
<gene>
    <name evidence="2" type="ORF">J4Q44_G00113280</name>
</gene>
<sequence>ELHQALPLKLPGNRLQELLEGNTNGDLEKNRTGQRVHHYCPREVASLGDGRESETVPDSPGPKRVHPLPGGNQHRVLPHLRGLCLRFGARGGGHCDPRWVLCCTQLPTASPQSCRSPLHLSQGLKGAARPPGEGEGDDPGGED</sequence>
<feature type="non-terminal residue" evidence="2">
    <location>
        <position position="1"/>
    </location>
</feature>
<feature type="region of interest" description="Disordered" evidence="1">
    <location>
        <begin position="109"/>
        <end position="143"/>
    </location>
</feature>